<dbReference type="InterPro" id="IPR018506">
    <property type="entry name" value="Cyt_B5_heme-BS"/>
</dbReference>
<evidence type="ECO:0000259" key="2">
    <source>
        <dbReference type="PROSITE" id="PS51704"/>
    </source>
</evidence>
<dbReference type="PANTHER" id="PTHR46211:SF1">
    <property type="entry name" value="GLYCEROPHOSPHODIESTER PHOSPHODIESTERASE, CYTOPLASMIC"/>
    <property type="match status" value="1"/>
</dbReference>
<dbReference type="SUPFAM" id="SSF51695">
    <property type="entry name" value="PLC-like phosphodiesterases"/>
    <property type="match status" value="1"/>
</dbReference>
<keyword evidence="4" id="KW-1185">Reference proteome</keyword>
<protein>
    <submittedName>
        <fullName evidence="3">Glycerophosphodiester phosphodiesterase</fullName>
    </submittedName>
</protein>
<feature type="signal peptide" evidence="1">
    <location>
        <begin position="1"/>
        <end position="25"/>
    </location>
</feature>
<organism evidence="3 4">
    <name type="scientific">Virgibacillus necropolis</name>
    <dbReference type="NCBI Taxonomy" id="163877"/>
    <lineage>
        <taxon>Bacteria</taxon>
        <taxon>Bacillati</taxon>
        <taxon>Bacillota</taxon>
        <taxon>Bacilli</taxon>
        <taxon>Bacillales</taxon>
        <taxon>Bacillaceae</taxon>
        <taxon>Virgibacillus</taxon>
    </lineage>
</organism>
<accession>A0A221MH97</accession>
<name>A0A221MH97_9BACI</name>
<evidence type="ECO:0000313" key="3">
    <source>
        <dbReference type="EMBL" id="ASN07033.1"/>
    </source>
</evidence>
<dbReference type="GO" id="GO:0006629">
    <property type="term" value="P:lipid metabolic process"/>
    <property type="evidence" value="ECO:0007669"/>
    <property type="project" value="InterPro"/>
</dbReference>
<gene>
    <name evidence="3" type="ORF">CFK40_19440</name>
</gene>
<dbReference type="Gene3D" id="3.20.20.190">
    <property type="entry name" value="Phosphatidylinositol (PI) phosphodiesterase"/>
    <property type="match status" value="1"/>
</dbReference>
<dbReference type="RefSeq" id="WP_089534027.1">
    <property type="nucleotide sequence ID" value="NZ_CP022437.1"/>
</dbReference>
<dbReference type="PROSITE" id="PS51704">
    <property type="entry name" value="GP_PDE"/>
    <property type="match status" value="1"/>
</dbReference>
<dbReference type="OrthoDB" id="384721at2"/>
<proteinExistence type="predicted"/>
<dbReference type="PANTHER" id="PTHR46211">
    <property type="entry name" value="GLYCEROPHOSPHORYL DIESTER PHOSPHODIESTERASE"/>
    <property type="match status" value="1"/>
</dbReference>
<evidence type="ECO:0000256" key="1">
    <source>
        <dbReference type="SAM" id="SignalP"/>
    </source>
</evidence>
<dbReference type="CDD" id="cd08563">
    <property type="entry name" value="GDPD_TtGDE_like"/>
    <property type="match status" value="1"/>
</dbReference>
<sequence>MRVRTVSIFLMALLFIPLSVVPVLASSEETVSTKQQQQMVNIAHRGASGHAPENTMAAFQRAFEMKADYIEIDVQMTKDGKLAIIHDTTVDRTTNGTGSVGDLTLEELQQLDAGSWFSEEFAGEKIPTFEEVLDAYRGKIGILIELKSPELYPGIEEKVAETLMERNMHKPNNNKIIIQSFNHESMQRSKELLPSIPHGVLAGLSWADVTDEQLAQFATYADYYNPNMNIVTHDLVDRVHAKGMEMYPYTVRTQEQADNLFELGVDGIITDFPEYVDKHPGGK</sequence>
<dbReference type="GO" id="GO:0020037">
    <property type="term" value="F:heme binding"/>
    <property type="evidence" value="ECO:0007669"/>
    <property type="project" value="InterPro"/>
</dbReference>
<dbReference type="Proteomes" id="UP000204391">
    <property type="component" value="Chromosome"/>
</dbReference>
<reference evidence="3 4" key="1">
    <citation type="journal article" date="2003" name="Int. J. Syst. Evol. Microbiol.">
        <title>Virgibacillus carmonensis sp. nov., Virgibacillus necropolis sp. nov. and Virgibacillus picturae sp. nov., three novel species isolated from deteriorated mural paintings, transfer of the species of the genus salibacillus to Virgibacillus, as Virgibacillus marismortui comb. nov. and Virgibacillus salexigens comb. nov., and emended description of the genus Virgibacillus.</title>
        <authorList>
            <person name="Heyrman J."/>
            <person name="Logan N.A."/>
            <person name="Busse H.J."/>
            <person name="Balcaen A."/>
            <person name="Lebbe L."/>
            <person name="Rodriguez-Diaz M."/>
            <person name="Swings J."/>
            <person name="De Vos P."/>
        </authorList>
    </citation>
    <scope>NUCLEOTIDE SEQUENCE [LARGE SCALE GENOMIC DNA]</scope>
    <source>
        <strain evidence="3 4">LMG 19488</strain>
    </source>
</reference>
<dbReference type="GO" id="GO:0008081">
    <property type="term" value="F:phosphoric diester hydrolase activity"/>
    <property type="evidence" value="ECO:0007669"/>
    <property type="project" value="InterPro"/>
</dbReference>
<keyword evidence="1" id="KW-0732">Signal</keyword>
<evidence type="ECO:0000313" key="4">
    <source>
        <dbReference type="Proteomes" id="UP000204391"/>
    </source>
</evidence>
<dbReference type="EMBL" id="CP022437">
    <property type="protein sequence ID" value="ASN07033.1"/>
    <property type="molecule type" value="Genomic_DNA"/>
</dbReference>
<dbReference type="PROSITE" id="PS00191">
    <property type="entry name" value="CYTOCHROME_B5_1"/>
    <property type="match status" value="1"/>
</dbReference>
<dbReference type="KEGG" id="vne:CFK40_19440"/>
<feature type="domain" description="GP-PDE" evidence="2">
    <location>
        <begin position="39"/>
        <end position="280"/>
    </location>
</feature>
<dbReference type="InterPro" id="IPR030395">
    <property type="entry name" value="GP_PDE_dom"/>
</dbReference>
<feature type="chain" id="PRO_5012668519" evidence="1">
    <location>
        <begin position="26"/>
        <end position="283"/>
    </location>
</feature>
<dbReference type="AlphaFoldDB" id="A0A221MH97"/>
<dbReference type="Pfam" id="PF03009">
    <property type="entry name" value="GDPD"/>
    <property type="match status" value="1"/>
</dbReference>
<dbReference type="InterPro" id="IPR017946">
    <property type="entry name" value="PLC-like_Pdiesterase_TIM-brl"/>
</dbReference>